<dbReference type="PANTHER" id="PTHR43479">
    <property type="entry name" value="ACREF/ENVCD OPERON REPRESSOR-RELATED"/>
    <property type="match status" value="1"/>
</dbReference>
<dbReference type="RefSeq" id="WP_258878358.1">
    <property type="nucleotide sequence ID" value="NZ_CP048914.1"/>
</dbReference>
<gene>
    <name evidence="4" type="ORF">G4Z02_02875</name>
</gene>
<protein>
    <submittedName>
        <fullName evidence="4">TetR/AcrR family transcriptional regulator</fullName>
    </submittedName>
</protein>
<evidence type="ECO:0000256" key="2">
    <source>
        <dbReference type="PROSITE-ProRule" id="PRU00335"/>
    </source>
</evidence>
<organism evidence="4 5">
    <name type="scientific">Candidatus Xianfuyuplasma coldseepsis</name>
    <dbReference type="NCBI Taxonomy" id="2782163"/>
    <lineage>
        <taxon>Bacteria</taxon>
        <taxon>Bacillati</taxon>
        <taxon>Mycoplasmatota</taxon>
        <taxon>Mollicutes</taxon>
        <taxon>Candidatus Izemoplasmatales</taxon>
        <taxon>Candidatus Izemoplasmataceae</taxon>
        <taxon>Candidatus Xianfuyuplasma</taxon>
    </lineage>
</organism>
<dbReference type="PROSITE" id="PS01081">
    <property type="entry name" value="HTH_TETR_1"/>
    <property type="match status" value="1"/>
</dbReference>
<dbReference type="InterPro" id="IPR023772">
    <property type="entry name" value="DNA-bd_HTH_TetR-type_CS"/>
</dbReference>
<dbReference type="InterPro" id="IPR050624">
    <property type="entry name" value="HTH-type_Tx_Regulator"/>
</dbReference>
<dbReference type="Proteomes" id="UP000514720">
    <property type="component" value="Chromosome"/>
</dbReference>
<dbReference type="Gene3D" id="1.10.357.10">
    <property type="entry name" value="Tetracycline Repressor, domain 2"/>
    <property type="match status" value="1"/>
</dbReference>
<keyword evidence="5" id="KW-1185">Reference proteome</keyword>
<accession>A0A7L7KSH9</accession>
<dbReference type="EMBL" id="CP048914">
    <property type="protein sequence ID" value="QMS84738.1"/>
    <property type="molecule type" value="Genomic_DNA"/>
</dbReference>
<dbReference type="PANTHER" id="PTHR43479:SF11">
    <property type="entry name" value="ACREF_ENVCD OPERON REPRESSOR-RELATED"/>
    <property type="match status" value="1"/>
</dbReference>
<evidence type="ECO:0000313" key="4">
    <source>
        <dbReference type="EMBL" id="QMS84738.1"/>
    </source>
</evidence>
<name>A0A7L7KSH9_9MOLU</name>
<evidence type="ECO:0000256" key="1">
    <source>
        <dbReference type="ARBA" id="ARBA00023125"/>
    </source>
</evidence>
<dbReference type="AlphaFoldDB" id="A0A7L7KSH9"/>
<dbReference type="KEGG" id="xcl:G4Z02_02875"/>
<dbReference type="SUPFAM" id="SSF46689">
    <property type="entry name" value="Homeodomain-like"/>
    <property type="match status" value="1"/>
</dbReference>
<dbReference type="PROSITE" id="PS50977">
    <property type="entry name" value="HTH_TETR_2"/>
    <property type="match status" value="1"/>
</dbReference>
<keyword evidence="1 2" id="KW-0238">DNA-binding</keyword>
<evidence type="ECO:0000313" key="5">
    <source>
        <dbReference type="Proteomes" id="UP000514720"/>
    </source>
</evidence>
<dbReference type="Pfam" id="PF00440">
    <property type="entry name" value="TetR_N"/>
    <property type="match status" value="1"/>
</dbReference>
<dbReference type="InterPro" id="IPR009057">
    <property type="entry name" value="Homeodomain-like_sf"/>
</dbReference>
<evidence type="ECO:0000259" key="3">
    <source>
        <dbReference type="PROSITE" id="PS50977"/>
    </source>
</evidence>
<dbReference type="GO" id="GO:0003677">
    <property type="term" value="F:DNA binding"/>
    <property type="evidence" value="ECO:0007669"/>
    <property type="project" value="UniProtKB-UniRule"/>
</dbReference>
<reference evidence="4 5" key="1">
    <citation type="submission" date="2020-02" db="EMBL/GenBank/DDBJ databases">
        <authorList>
            <person name="Zheng R.K."/>
            <person name="Sun C.M."/>
        </authorList>
    </citation>
    <scope>NUCLEOTIDE SEQUENCE [LARGE SCALE GENOMIC DNA]</scope>
    <source>
        <strain evidence="5">zrk13</strain>
    </source>
</reference>
<dbReference type="InterPro" id="IPR001647">
    <property type="entry name" value="HTH_TetR"/>
</dbReference>
<feature type="DNA-binding region" description="H-T-H motif" evidence="2">
    <location>
        <begin position="32"/>
        <end position="51"/>
    </location>
</feature>
<dbReference type="PRINTS" id="PR00455">
    <property type="entry name" value="HTHTETR"/>
</dbReference>
<feature type="domain" description="HTH tetR-type" evidence="3">
    <location>
        <begin position="9"/>
        <end position="69"/>
    </location>
</feature>
<sequence>MGVRLEQKEQTRERIIDKTTQLVQENGFVGISTKDISKNSDVSQGTIFLHFKTKINLLNTILYSNVDNFEKDLIEQCNANQSTDNFVRNFLDAISLYEGILSRAYKDYSYLDDPLQKQLDDLDTLIKNKFYDNIKHNRSTNLNIVDTFTLIDAFISQIKQYLLEKNVYTKANSIIRQRRGRITKLYRMLFGEES</sequence>
<proteinExistence type="predicted"/>